<keyword evidence="3" id="KW-1185">Reference proteome</keyword>
<dbReference type="PANTHER" id="PTHR31650:SF41">
    <property type="entry name" value="O-ACYLTRANSFERASE WSD1-LIKE ISOFORM X1"/>
    <property type="match status" value="1"/>
</dbReference>
<gene>
    <name evidence="2" type="ORF">HHK36_030958</name>
</gene>
<proteinExistence type="predicted"/>
<dbReference type="Pfam" id="PF06974">
    <property type="entry name" value="WS_DGAT_C"/>
    <property type="match status" value="1"/>
</dbReference>
<reference evidence="2 3" key="1">
    <citation type="submission" date="2020-04" db="EMBL/GenBank/DDBJ databases">
        <title>Plant Genome Project.</title>
        <authorList>
            <person name="Zhang R.-G."/>
        </authorList>
    </citation>
    <scope>NUCLEOTIDE SEQUENCE [LARGE SCALE GENOMIC DNA]</scope>
    <source>
        <strain evidence="2">YNK0</strain>
        <tissue evidence="2">Leaf</tissue>
    </source>
</reference>
<dbReference type="InterPro" id="IPR009721">
    <property type="entry name" value="O-acyltransferase_WSD1_C"/>
</dbReference>
<dbReference type="OrthoDB" id="619536at2759"/>
<comment type="caution">
    <text evidence="2">The sequence shown here is derived from an EMBL/GenBank/DDBJ whole genome shotgun (WGS) entry which is preliminary data.</text>
</comment>
<name>A0A835D168_TETSI</name>
<dbReference type="Proteomes" id="UP000655225">
    <property type="component" value="Unassembled WGS sequence"/>
</dbReference>
<dbReference type="GO" id="GO:0019432">
    <property type="term" value="P:triglyceride biosynthetic process"/>
    <property type="evidence" value="ECO:0007669"/>
    <property type="project" value="TreeGrafter"/>
</dbReference>
<dbReference type="InterPro" id="IPR045034">
    <property type="entry name" value="O-acyltransferase_WSD1-like"/>
</dbReference>
<protein>
    <recommendedName>
        <fullName evidence="1">O-acyltransferase WSD1 C-terminal domain-containing protein</fullName>
    </recommendedName>
</protein>
<dbReference type="AlphaFoldDB" id="A0A835D168"/>
<feature type="domain" description="O-acyltransferase WSD1 C-terminal" evidence="1">
    <location>
        <begin position="214"/>
        <end position="359"/>
    </location>
</feature>
<evidence type="ECO:0000313" key="2">
    <source>
        <dbReference type="EMBL" id="KAF8377576.1"/>
    </source>
</evidence>
<dbReference type="GO" id="GO:0005886">
    <property type="term" value="C:plasma membrane"/>
    <property type="evidence" value="ECO:0007669"/>
    <property type="project" value="TreeGrafter"/>
</dbReference>
<dbReference type="EMBL" id="JABCRI010000024">
    <property type="protein sequence ID" value="KAF8377576.1"/>
    <property type="molecule type" value="Genomic_DNA"/>
</dbReference>
<evidence type="ECO:0000313" key="3">
    <source>
        <dbReference type="Proteomes" id="UP000655225"/>
    </source>
</evidence>
<sequence length="369" mass="41719">MLVRDNKGREYWRRTKVEIERHFLVRDIGTSNGDEEEVVNGYSADLAVSMPLNTDKPLWEFHAPVACPKVLRIEIPQRLGGWNLLDISRSGMLHHPDQPATISSSSKISNTSSINICRKVWRLMEVAWFTLVFVLGFVQRSLWVKDAKTAHMQTINDVLLGIISSGLSRYLDLRTALNPQEGLQITGVAMVNLRKQPGLQDLTNMMRNKSGSRWGNQIGFFLLPLYYHKDVDPVGYVKRAKAMIDQKKQSLEAHISYWVGHLVMSSLGQRSQACLITGLLVIQASRFRIWLGPQEEIMLAGNPITYLRANGSSVPYPIIMHNAHELCRKSRYANPCGKEIIPDPQFLAKCFQDALLEMKDAVTALATTY</sequence>
<evidence type="ECO:0000259" key="1">
    <source>
        <dbReference type="Pfam" id="PF06974"/>
    </source>
</evidence>
<dbReference type="PANTHER" id="PTHR31650">
    <property type="entry name" value="O-ACYLTRANSFERASE (WSD1-LIKE) FAMILY PROTEIN"/>
    <property type="match status" value="1"/>
</dbReference>
<organism evidence="2 3">
    <name type="scientific">Tetracentron sinense</name>
    <name type="common">Spur-leaf</name>
    <dbReference type="NCBI Taxonomy" id="13715"/>
    <lineage>
        <taxon>Eukaryota</taxon>
        <taxon>Viridiplantae</taxon>
        <taxon>Streptophyta</taxon>
        <taxon>Embryophyta</taxon>
        <taxon>Tracheophyta</taxon>
        <taxon>Spermatophyta</taxon>
        <taxon>Magnoliopsida</taxon>
        <taxon>Trochodendrales</taxon>
        <taxon>Trochodendraceae</taxon>
        <taxon>Tetracentron</taxon>
    </lineage>
</organism>
<accession>A0A835D168</accession>
<dbReference type="GO" id="GO:0008374">
    <property type="term" value="F:O-acyltransferase activity"/>
    <property type="evidence" value="ECO:0007669"/>
    <property type="project" value="InterPro"/>
</dbReference>
<dbReference type="OMA" id="SINICRK"/>